<feature type="transmembrane region" description="Helical" evidence="2">
    <location>
        <begin position="25"/>
        <end position="47"/>
    </location>
</feature>
<reference evidence="3 4" key="1">
    <citation type="submission" date="2018-09" db="EMBL/GenBank/DDBJ databases">
        <title>Gemmobacter lutimaris sp. nov., a marine bacterium isolated from tidal flat.</title>
        <authorList>
            <person name="Lee D.W."/>
            <person name="Yoo Y."/>
            <person name="Kim J.-J."/>
            <person name="Kim B.S."/>
        </authorList>
    </citation>
    <scope>NUCLEOTIDE SEQUENCE [LARGE SCALE GENOMIC DNA]</scope>
    <source>
        <strain evidence="3 4">YJ-T1-11</strain>
    </source>
</reference>
<keyword evidence="2" id="KW-1133">Transmembrane helix</keyword>
<name>A0A398BVV6_9RHOB</name>
<keyword evidence="4" id="KW-1185">Reference proteome</keyword>
<organism evidence="3 4">
    <name type="scientific">Gemmobacter lutimaris</name>
    <dbReference type="NCBI Taxonomy" id="2306023"/>
    <lineage>
        <taxon>Bacteria</taxon>
        <taxon>Pseudomonadati</taxon>
        <taxon>Pseudomonadota</taxon>
        <taxon>Alphaproteobacteria</taxon>
        <taxon>Rhodobacterales</taxon>
        <taxon>Paracoccaceae</taxon>
        <taxon>Gemmobacter</taxon>
    </lineage>
</organism>
<evidence type="ECO:0000256" key="2">
    <source>
        <dbReference type="SAM" id="Phobius"/>
    </source>
</evidence>
<evidence type="ECO:0000313" key="3">
    <source>
        <dbReference type="EMBL" id="RID93051.1"/>
    </source>
</evidence>
<evidence type="ECO:0000313" key="4">
    <source>
        <dbReference type="Proteomes" id="UP000266649"/>
    </source>
</evidence>
<gene>
    <name evidence="3" type="ORF">D2N39_05200</name>
</gene>
<dbReference type="Proteomes" id="UP000266649">
    <property type="component" value="Unassembled WGS sequence"/>
</dbReference>
<accession>A0A398BVV6</accession>
<dbReference type="EMBL" id="QXXQ01000002">
    <property type="protein sequence ID" value="RID93051.1"/>
    <property type="molecule type" value="Genomic_DNA"/>
</dbReference>
<sequence>MMTDNNMREASPRTTHIHTSENRGFATGFMLFVLGGVVAVLAILWFAMANPTGGPSSAPQGGDVNLTIESPAVPSPSESAAPAEPAPAGN</sequence>
<evidence type="ECO:0000256" key="1">
    <source>
        <dbReference type="SAM" id="MobiDB-lite"/>
    </source>
</evidence>
<keyword evidence="2" id="KW-0812">Transmembrane</keyword>
<comment type="caution">
    <text evidence="3">The sequence shown here is derived from an EMBL/GenBank/DDBJ whole genome shotgun (WGS) entry which is preliminary data.</text>
</comment>
<keyword evidence="2" id="KW-0472">Membrane</keyword>
<feature type="compositionally biased region" description="Low complexity" evidence="1">
    <location>
        <begin position="69"/>
        <end position="90"/>
    </location>
</feature>
<protein>
    <submittedName>
        <fullName evidence="3">Uncharacterized protein</fullName>
    </submittedName>
</protein>
<feature type="compositionally biased region" description="Basic and acidic residues" evidence="1">
    <location>
        <begin position="1"/>
        <end position="11"/>
    </location>
</feature>
<proteinExistence type="predicted"/>
<feature type="region of interest" description="Disordered" evidence="1">
    <location>
        <begin position="52"/>
        <end position="90"/>
    </location>
</feature>
<feature type="region of interest" description="Disordered" evidence="1">
    <location>
        <begin position="1"/>
        <end position="20"/>
    </location>
</feature>
<dbReference type="AlphaFoldDB" id="A0A398BVV6"/>